<dbReference type="Gene3D" id="3.40.630.10">
    <property type="entry name" value="Zn peptidases"/>
    <property type="match status" value="1"/>
</dbReference>
<keyword evidence="6" id="KW-0732">Signal</keyword>
<dbReference type="GO" id="GO:0004180">
    <property type="term" value="F:carboxypeptidase activity"/>
    <property type="evidence" value="ECO:0007669"/>
    <property type="project" value="UniProtKB-KW"/>
</dbReference>
<sequence length="441" mass="47043">MPFMPSRLLILKSCAALAFVGSAHAAQAAPVTNVLDAAKGQQQAMLDTMRDLVNIESGSKDVEGVERIAELIRDRLKALGGTVEIIAPTDVFRLDDTPEKVGPMVHAQFKGGGSKKIMLIAHMDTVYRNGMLKDQPFRIDGDKAYGLGIADDKHGVAAILHTIALLKTLNFSDYGTLTVLINGDEEISSPGARSTITRLGADQDAVFSFEGGGMEPRLTLATSGIGAAYLTVQGKTSHAGARPEGGVNALYELSHQLLQLDDLSKPDEGLKLNWTVAQAGTNRNVIPGLATAQGDARALRVSDFDALARTLEERVQKKLLPESKVSVKFEVRRPPLEATAASRALAQHGVKIYQELDLPLKVVDRASGGGTDAAFAALKARGPVIEGMGLSGFGAHSNDAEYILVNSIVPRLYLATRMIMDVSQNKVSLQPVSKEPQSSTK</sequence>
<dbReference type="EC" id="3.4.17.11" evidence="8"/>
<dbReference type="Proteomes" id="UP000239477">
    <property type="component" value="Chromosome"/>
</dbReference>
<dbReference type="PROSITE" id="PS00758">
    <property type="entry name" value="ARGE_DAPE_CPG2_1"/>
    <property type="match status" value="1"/>
</dbReference>
<dbReference type="PANTHER" id="PTHR43808">
    <property type="entry name" value="ACETYLORNITHINE DEACETYLASE"/>
    <property type="match status" value="1"/>
</dbReference>
<feature type="active site" description="Proton acceptor" evidence="5">
    <location>
        <position position="185"/>
    </location>
</feature>
<keyword evidence="2" id="KW-0479">Metal-binding</keyword>
<reference evidence="8 9" key="1">
    <citation type="submission" date="2017-09" db="EMBL/GenBank/DDBJ databases">
        <title>Genomic, metabolic, and phenotypic characteristics of bacterial isolates from the natural microbiome of the model nematode Caenorhabditis elegans.</title>
        <authorList>
            <person name="Zimmermann J."/>
            <person name="Obeng N."/>
            <person name="Yang W."/>
            <person name="Obeng O."/>
            <person name="Kissoyan K."/>
            <person name="Pees B."/>
            <person name="Dirksen P."/>
            <person name="Hoppner M."/>
            <person name="Franke A."/>
            <person name="Rosenstiel P."/>
            <person name="Leippe M."/>
            <person name="Dierking K."/>
            <person name="Kaleta C."/>
            <person name="Schulenburg H."/>
        </authorList>
    </citation>
    <scope>NUCLEOTIDE SEQUENCE [LARGE SCALE GENOMIC DNA]</scope>
    <source>
        <strain evidence="8 9">MYb73</strain>
    </source>
</reference>
<dbReference type="PIRSF" id="PIRSF037238">
    <property type="entry name" value="Carboxypeptidase_G2"/>
    <property type="match status" value="1"/>
</dbReference>
<evidence type="ECO:0000256" key="3">
    <source>
        <dbReference type="ARBA" id="ARBA00022801"/>
    </source>
</evidence>
<dbReference type="InterPro" id="IPR002933">
    <property type="entry name" value="Peptidase_M20"/>
</dbReference>
<dbReference type="InterPro" id="IPR001261">
    <property type="entry name" value="ArgE/DapE_CS"/>
</dbReference>
<dbReference type="InterPro" id="IPR050072">
    <property type="entry name" value="Peptidase_M20A"/>
</dbReference>
<comment type="cofactor">
    <cofactor evidence="1">
        <name>Zn(2+)</name>
        <dbReference type="ChEBI" id="CHEBI:29105"/>
    </cofactor>
</comment>
<feature type="active site" evidence="5">
    <location>
        <position position="124"/>
    </location>
</feature>
<keyword evidence="9" id="KW-1185">Reference proteome</keyword>
<dbReference type="GO" id="GO:0046872">
    <property type="term" value="F:metal ion binding"/>
    <property type="evidence" value="ECO:0007669"/>
    <property type="project" value="UniProtKB-KW"/>
</dbReference>
<evidence type="ECO:0000313" key="9">
    <source>
        <dbReference type="Proteomes" id="UP000239477"/>
    </source>
</evidence>
<dbReference type="SUPFAM" id="SSF55031">
    <property type="entry name" value="Bacterial exopeptidase dimerisation domain"/>
    <property type="match status" value="1"/>
</dbReference>
<evidence type="ECO:0000256" key="5">
    <source>
        <dbReference type="PIRSR" id="PIRSR037238-1"/>
    </source>
</evidence>
<dbReference type="AlphaFoldDB" id="A0A2S0I7E9"/>
<accession>A0A2S0I7E9</accession>
<dbReference type="Gene3D" id="3.30.70.360">
    <property type="match status" value="1"/>
</dbReference>
<feature type="chain" id="PRO_5015626853" evidence="6">
    <location>
        <begin position="26"/>
        <end position="441"/>
    </location>
</feature>
<evidence type="ECO:0000313" key="8">
    <source>
        <dbReference type="EMBL" id="AVJ27938.1"/>
    </source>
</evidence>
<dbReference type="NCBIfam" id="NF004788">
    <property type="entry name" value="PRK06133.1"/>
    <property type="match status" value="1"/>
</dbReference>
<evidence type="ECO:0000256" key="4">
    <source>
        <dbReference type="ARBA" id="ARBA00022833"/>
    </source>
</evidence>
<dbReference type="RefSeq" id="WP_105238764.1">
    <property type="nucleotide sequence ID" value="NZ_CP023270.1"/>
</dbReference>
<dbReference type="Pfam" id="PF07687">
    <property type="entry name" value="M20_dimer"/>
    <property type="match status" value="1"/>
</dbReference>
<dbReference type="EMBL" id="CP023270">
    <property type="protein sequence ID" value="AVJ27938.1"/>
    <property type="molecule type" value="Genomic_DNA"/>
</dbReference>
<keyword evidence="8" id="KW-0645">Protease</keyword>
<organism evidence="8 9">
    <name type="scientific">Achromobacter spanius</name>
    <dbReference type="NCBI Taxonomy" id="217203"/>
    <lineage>
        <taxon>Bacteria</taxon>
        <taxon>Pseudomonadati</taxon>
        <taxon>Pseudomonadota</taxon>
        <taxon>Betaproteobacteria</taxon>
        <taxon>Burkholderiales</taxon>
        <taxon>Alcaligenaceae</taxon>
        <taxon>Achromobacter</taxon>
    </lineage>
</organism>
<evidence type="ECO:0000256" key="2">
    <source>
        <dbReference type="ARBA" id="ARBA00022723"/>
    </source>
</evidence>
<feature type="domain" description="Peptidase M20 dimerisation" evidence="7">
    <location>
        <begin position="221"/>
        <end position="320"/>
    </location>
</feature>
<dbReference type="Pfam" id="PF01546">
    <property type="entry name" value="Peptidase_M20"/>
    <property type="match status" value="1"/>
</dbReference>
<dbReference type="SUPFAM" id="SSF53187">
    <property type="entry name" value="Zn-dependent exopeptidases"/>
    <property type="match status" value="1"/>
</dbReference>
<dbReference type="CDD" id="cd03885">
    <property type="entry name" value="M20_CPDG2"/>
    <property type="match status" value="1"/>
</dbReference>
<proteinExistence type="predicted"/>
<dbReference type="PANTHER" id="PTHR43808:SF10">
    <property type="entry name" value="BLL3749 PROTEIN"/>
    <property type="match status" value="1"/>
</dbReference>
<keyword evidence="8" id="KW-0121">Carboxypeptidase</keyword>
<feature type="signal peptide" evidence="6">
    <location>
        <begin position="1"/>
        <end position="25"/>
    </location>
</feature>
<keyword evidence="4" id="KW-0862">Zinc</keyword>
<dbReference type="InterPro" id="IPR011650">
    <property type="entry name" value="Peptidase_M20_dimer"/>
</dbReference>
<dbReference type="InterPro" id="IPR036264">
    <property type="entry name" value="Bact_exopeptidase_dim_dom"/>
</dbReference>
<evidence type="ECO:0000256" key="1">
    <source>
        <dbReference type="ARBA" id="ARBA00001947"/>
    </source>
</evidence>
<evidence type="ECO:0000259" key="7">
    <source>
        <dbReference type="Pfam" id="PF07687"/>
    </source>
</evidence>
<gene>
    <name evidence="8" type="ORF">CLM73_12865</name>
</gene>
<dbReference type="InterPro" id="IPR017150">
    <property type="entry name" value="Pept_M20_glutamate_carboxypep"/>
</dbReference>
<protein>
    <submittedName>
        <fullName evidence="8">Glutamate carboxypeptidase</fullName>
        <ecNumber evidence="8">3.4.17.11</ecNumber>
    </submittedName>
</protein>
<dbReference type="OrthoDB" id="9776600at2"/>
<evidence type="ECO:0000256" key="6">
    <source>
        <dbReference type="SAM" id="SignalP"/>
    </source>
</evidence>
<name>A0A2S0I7E9_9BURK</name>
<keyword evidence="3 8" id="KW-0378">Hydrolase</keyword>